<proteinExistence type="predicted"/>
<reference evidence="2 3" key="1">
    <citation type="journal article" date="2020" name="Nature">
        <title>Six reference-quality genomes reveal evolution of bat adaptations.</title>
        <authorList>
            <person name="Jebb D."/>
            <person name="Huang Z."/>
            <person name="Pippel M."/>
            <person name="Hughes G.M."/>
            <person name="Lavrichenko K."/>
            <person name="Devanna P."/>
            <person name="Winkler S."/>
            <person name="Jermiin L.S."/>
            <person name="Skirmuntt E.C."/>
            <person name="Katzourakis A."/>
            <person name="Burkitt-Gray L."/>
            <person name="Ray D.A."/>
            <person name="Sullivan K.A.M."/>
            <person name="Roscito J.G."/>
            <person name="Kirilenko B.M."/>
            <person name="Davalos L.M."/>
            <person name="Corthals A.P."/>
            <person name="Power M.L."/>
            <person name="Jones G."/>
            <person name="Ransome R.D."/>
            <person name="Dechmann D.K.N."/>
            <person name="Locatelli A.G."/>
            <person name="Puechmaille S.J."/>
            <person name="Fedrigo O."/>
            <person name="Jarvis E.D."/>
            <person name="Hiller M."/>
            <person name="Vernes S.C."/>
            <person name="Myers E.W."/>
            <person name="Teeling E.C."/>
        </authorList>
    </citation>
    <scope>NUCLEOTIDE SEQUENCE [LARGE SCALE GENOMIC DNA]</scope>
    <source>
        <strain evidence="2">MMyoMyo1</strain>
        <tissue evidence="2">Flight muscle</tissue>
    </source>
</reference>
<protein>
    <submittedName>
        <fullName evidence="2">Uncharacterized protein</fullName>
    </submittedName>
</protein>
<dbReference type="AlphaFoldDB" id="A0A7J7R1D2"/>
<accession>A0A7J7R1D2</accession>
<evidence type="ECO:0000256" key="1">
    <source>
        <dbReference type="SAM" id="MobiDB-lite"/>
    </source>
</evidence>
<gene>
    <name evidence="2" type="ORF">mMyoMyo1_011221</name>
</gene>
<organism evidence="2 3">
    <name type="scientific">Myotis myotis</name>
    <name type="common">Greater mouse-eared bat</name>
    <name type="synonym">Vespertilio myotis</name>
    <dbReference type="NCBI Taxonomy" id="51298"/>
    <lineage>
        <taxon>Eukaryota</taxon>
        <taxon>Metazoa</taxon>
        <taxon>Chordata</taxon>
        <taxon>Craniata</taxon>
        <taxon>Vertebrata</taxon>
        <taxon>Euteleostomi</taxon>
        <taxon>Mammalia</taxon>
        <taxon>Eutheria</taxon>
        <taxon>Laurasiatheria</taxon>
        <taxon>Chiroptera</taxon>
        <taxon>Yangochiroptera</taxon>
        <taxon>Vespertilionidae</taxon>
        <taxon>Myotis</taxon>
    </lineage>
</organism>
<sequence>MPIGAPRPGWQLQEGWGPSGITHCRRLRGSGRSSRLALGRTRPGARGEGVTQPPDSPRGARAAGLAQGDPRPSSHRVWAAPGAGLRGGVAGLSHAPLAPERDVTVATPEVGLVRIVAGQPAGAGRGDLEPQAAIEVPGATRPRWVRAGAGPPA</sequence>
<feature type="region of interest" description="Disordered" evidence="1">
    <location>
        <begin position="1"/>
        <end position="75"/>
    </location>
</feature>
<feature type="compositionally biased region" description="Low complexity" evidence="1">
    <location>
        <begin position="30"/>
        <end position="42"/>
    </location>
</feature>
<name>A0A7J7R1D2_MYOMY</name>
<keyword evidence="3" id="KW-1185">Reference proteome</keyword>
<comment type="caution">
    <text evidence="2">The sequence shown here is derived from an EMBL/GenBank/DDBJ whole genome shotgun (WGS) entry which is preliminary data.</text>
</comment>
<dbReference type="EMBL" id="JABWUV010000041">
    <property type="protein sequence ID" value="KAF6269956.1"/>
    <property type="molecule type" value="Genomic_DNA"/>
</dbReference>
<evidence type="ECO:0000313" key="3">
    <source>
        <dbReference type="Proteomes" id="UP000527355"/>
    </source>
</evidence>
<dbReference type="Proteomes" id="UP000527355">
    <property type="component" value="Unassembled WGS sequence"/>
</dbReference>
<evidence type="ECO:0000313" key="2">
    <source>
        <dbReference type="EMBL" id="KAF6269956.1"/>
    </source>
</evidence>